<dbReference type="InterPro" id="IPR020472">
    <property type="entry name" value="WD40_PAC1"/>
</dbReference>
<feature type="repeat" description="WD" evidence="3">
    <location>
        <begin position="324"/>
        <end position="349"/>
    </location>
</feature>
<dbReference type="AlphaFoldDB" id="X6LTC7"/>
<comment type="caution">
    <text evidence="5">The sequence shown here is derived from an EMBL/GenBank/DDBJ whole genome shotgun (WGS) entry which is preliminary data.</text>
</comment>
<dbReference type="InterPro" id="IPR015943">
    <property type="entry name" value="WD40/YVTN_repeat-like_dom_sf"/>
</dbReference>
<organism evidence="5 6">
    <name type="scientific">Reticulomyxa filosa</name>
    <dbReference type="NCBI Taxonomy" id="46433"/>
    <lineage>
        <taxon>Eukaryota</taxon>
        <taxon>Sar</taxon>
        <taxon>Rhizaria</taxon>
        <taxon>Retaria</taxon>
        <taxon>Foraminifera</taxon>
        <taxon>Monothalamids</taxon>
        <taxon>Reticulomyxidae</taxon>
        <taxon>Reticulomyxa</taxon>
    </lineage>
</organism>
<accession>X6LTC7</accession>
<dbReference type="InterPro" id="IPR019775">
    <property type="entry name" value="WD40_repeat_CS"/>
</dbReference>
<keyword evidence="6" id="KW-1185">Reference proteome</keyword>
<feature type="repeat" description="WD" evidence="3">
    <location>
        <begin position="249"/>
        <end position="275"/>
    </location>
</feature>
<dbReference type="PRINTS" id="PR00320">
    <property type="entry name" value="GPROTEINBRPT"/>
</dbReference>
<dbReference type="CDD" id="cd00200">
    <property type="entry name" value="WD40"/>
    <property type="match status" value="1"/>
</dbReference>
<dbReference type="InterPro" id="IPR001680">
    <property type="entry name" value="WD40_rpt"/>
</dbReference>
<keyword evidence="4" id="KW-1133">Transmembrane helix</keyword>
<feature type="transmembrane region" description="Helical" evidence="4">
    <location>
        <begin position="64"/>
        <end position="83"/>
    </location>
</feature>
<sequence>MNEKYFRSSKKYQQKIERMATHSNEKQPLSKPALLEKEEIQMILQYWIRMSSIKLGWINDFDRLIVNYVMFFVTSAFILLETFCSLSKLVKTFTGHINTVWSIDYITFDNDQLICSGSNDKTVRVWDVDKNKQIQSFNGHLSPVYFIVMLFCSSSFDKTIRFWDIKHNQQLQIFNQCKDAVYGIEFSPFNGGRYLCSGSYDKTIRLWDVDTLNSLQVFNGHKYGVWCVAFSPLQSNNNNGNNTGVIGGNGYTICSGSDDKTIRLWDIETTKQLIMFNGHDNLIRSVKYGSNELGMIGGANTILSGSYDQKCPFVGYSICKAIGSNVICSGSNDNTIRFWDIRSNDRELHIIKGNEEDKGIYYFKLIPLKIKRKNNEQKLNDCDIGLCYGSDKGSIRIWG</sequence>
<dbReference type="PANTHER" id="PTHR22847">
    <property type="entry name" value="WD40 REPEAT PROTEIN"/>
    <property type="match status" value="1"/>
</dbReference>
<dbReference type="PROSITE" id="PS00678">
    <property type="entry name" value="WD_REPEATS_1"/>
    <property type="match status" value="4"/>
</dbReference>
<evidence type="ECO:0000313" key="5">
    <source>
        <dbReference type="EMBL" id="ETO04357.1"/>
    </source>
</evidence>
<dbReference type="PROSITE" id="PS50082">
    <property type="entry name" value="WD_REPEATS_2"/>
    <property type="match status" value="5"/>
</dbReference>
<evidence type="ECO:0000313" key="6">
    <source>
        <dbReference type="Proteomes" id="UP000023152"/>
    </source>
</evidence>
<dbReference type="SUPFAM" id="SSF50978">
    <property type="entry name" value="WD40 repeat-like"/>
    <property type="match status" value="1"/>
</dbReference>
<protein>
    <submittedName>
        <fullName evidence="5">WD-40 repeat protein</fullName>
    </submittedName>
</protein>
<dbReference type="GO" id="GO:1990234">
    <property type="term" value="C:transferase complex"/>
    <property type="evidence" value="ECO:0007669"/>
    <property type="project" value="UniProtKB-ARBA"/>
</dbReference>
<dbReference type="PANTHER" id="PTHR22847:SF637">
    <property type="entry name" value="WD REPEAT DOMAIN 5B"/>
    <property type="match status" value="1"/>
</dbReference>
<dbReference type="Pfam" id="PF00400">
    <property type="entry name" value="WD40"/>
    <property type="match status" value="5"/>
</dbReference>
<name>X6LTC7_RETFI</name>
<keyword evidence="2" id="KW-0677">Repeat</keyword>
<evidence type="ECO:0000256" key="1">
    <source>
        <dbReference type="ARBA" id="ARBA00022574"/>
    </source>
</evidence>
<gene>
    <name evidence="5" type="ORF">RFI_33037</name>
</gene>
<feature type="repeat" description="WD" evidence="3">
    <location>
        <begin position="150"/>
        <end position="173"/>
    </location>
</feature>
<dbReference type="PROSITE" id="PS50294">
    <property type="entry name" value="WD_REPEATS_REGION"/>
    <property type="match status" value="2"/>
</dbReference>
<dbReference type="EMBL" id="ASPP01029460">
    <property type="protein sequence ID" value="ETO04357.1"/>
    <property type="molecule type" value="Genomic_DNA"/>
</dbReference>
<dbReference type="Gene3D" id="2.130.10.10">
    <property type="entry name" value="YVTN repeat-like/Quinoprotein amine dehydrogenase"/>
    <property type="match status" value="3"/>
</dbReference>
<evidence type="ECO:0000256" key="2">
    <source>
        <dbReference type="ARBA" id="ARBA00022737"/>
    </source>
</evidence>
<proteinExistence type="predicted"/>
<keyword evidence="4" id="KW-0812">Transmembrane</keyword>
<keyword evidence="4" id="KW-0472">Membrane</keyword>
<evidence type="ECO:0000256" key="4">
    <source>
        <dbReference type="SAM" id="Phobius"/>
    </source>
</evidence>
<reference evidence="5 6" key="1">
    <citation type="journal article" date="2013" name="Curr. Biol.">
        <title>The Genome of the Foraminiferan Reticulomyxa filosa.</title>
        <authorList>
            <person name="Glockner G."/>
            <person name="Hulsmann N."/>
            <person name="Schleicher M."/>
            <person name="Noegel A.A."/>
            <person name="Eichinger L."/>
            <person name="Gallinger C."/>
            <person name="Pawlowski J."/>
            <person name="Sierra R."/>
            <person name="Euteneuer U."/>
            <person name="Pillet L."/>
            <person name="Moustafa A."/>
            <person name="Platzer M."/>
            <person name="Groth M."/>
            <person name="Szafranski K."/>
            <person name="Schliwa M."/>
        </authorList>
    </citation>
    <scope>NUCLEOTIDE SEQUENCE [LARGE SCALE GENOMIC DNA]</scope>
</reference>
<keyword evidence="1 3" id="KW-0853">WD repeat</keyword>
<evidence type="ECO:0000256" key="3">
    <source>
        <dbReference type="PROSITE-ProRule" id="PRU00221"/>
    </source>
</evidence>
<feature type="repeat" description="WD" evidence="3">
    <location>
        <begin position="93"/>
        <end position="136"/>
    </location>
</feature>
<dbReference type="SMART" id="SM00320">
    <property type="entry name" value="WD40"/>
    <property type="match status" value="5"/>
</dbReference>
<feature type="repeat" description="WD" evidence="3">
    <location>
        <begin position="174"/>
        <end position="217"/>
    </location>
</feature>
<dbReference type="Proteomes" id="UP000023152">
    <property type="component" value="Unassembled WGS sequence"/>
</dbReference>
<dbReference type="InterPro" id="IPR036322">
    <property type="entry name" value="WD40_repeat_dom_sf"/>
</dbReference>